<dbReference type="AlphaFoldDB" id="E6YKP4"/>
<reference evidence="1" key="1">
    <citation type="journal article" date="2011" name="PLoS Genet.">
        <title>Parallel evolution of a type IV secretion system in radiating lineages of the host-restricted bacterial pathogen Bartonella.</title>
        <authorList>
            <person name="Engel P."/>
            <person name="Salzburger W."/>
            <person name="Liesch M."/>
            <person name="Chang C.C."/>
            <person name="Maruyama S."/>
            <person name="Lanz C."/>
            <person name="Calteau A."/>
            <person name="Lajus A."/>
            <person name="Medigue C."/>
            <person name="Schuster S.C."/>
            <person name="Dehio C."/>
        </authorList>
    </citation>
    <scope>NUCLEOTIDE SEQUENCE</scope>
    <source>
        <strain evidence="1">ATCC BAA-1498</strain>
    </source>
</reference>
<protein>
    <submittedName>
        <fullName evidence="1">Uncharacterized protein</fullName>
    </submittedName>
</protein>
<evidence type="ECO:0000313" key="1">
    <source>
        <dbReference type="EMBL" id="CBI77432.1"/>
    </source>
</evidence>
<accession>E6YKP4</accession>
<dbReference type="EMBL" id="FN645457">
    <property type="protein sequence ID" value="CBI77432.1"/>
    <property type="molecule type" value="Genomic_DNA"/>
</dbReference>
<gene>
    <name evidence="1" type="ORF">BARRO_30013</name>
</gene>
<proteinExistence type="predicted"/>
<name>E6YKP4_9HYPH</name>
<organism evidence="1">
    <name type="scientific">Bartonella rochalimae ATCC BAA-1498</name>
    <dbReference type="NCBI Taxonomy" id="685782"/>
    <lineage>
        <taxon>Bacteria</taxon>
        <taxon>Pseudomonadati</taxon>
        <taxon>Pseudomonadota</taxon>
        <taxon>Alphaproteobacteria</taxon>
        <taxon>Hyphomicrobiales</taxon>
        <taxon>Bartonellaceae</taxon>
        <taxon>Bartonella</taxon>
    </lineage>
</organism>
<sequence length="56" mass="6676">MDFVLDRFKNNDSTVFRVIGVYGKLSFYNYMSNKVSLINGRDLFIPVCRKYKPLYE</sequence>